<evidence type="ECO:0000313" key="3">
    <source>
        <dbReference type="Proteomes" id="UP001501742"/>
    </source>
</evidence>
<reference evidence="3" key="1">
    <citation type="journal article" date="2019" name="Int. J. Syst. Evol. Microbiol.">
        <title>The Global Catalogue of Microorganisms (GCM) 10K type strain sequencing project: providing services to taxonomists for standard genome sequencing and annotation.</title>
        <authorList>
            <consortium name="The Broad Institute Genomics Platform"/>
            <consortium name="The Broad Institute Genome Sequencing Center for Infectious Disease"/>
            <person name="Wu L."/>
            <person name="Ma J."/>
        </authorList>
    </citation>
    <scope>NUCLEOTIDE SEQUENCE [LARGE SCALE GENOMIC DNA]</scope>
    <source>
        <strain evidence="3">JCM 12140</strain>
    </source>
</reference>
<dbReference type="PANTHER" id="PTHR30383">
    <property type="entry name" value="THIOESTERASE 1/PROTEASE 1/LYSOPHOSPHOLIPASE L1"/>
    <property type="match status" value="1"/>
</dbReference>
<name>A0ABN1ZBR2_9MICO</name>
<keyword evidence="3" id="KW-1185">Reference proteome</keyword>
<sequence>MQPRALRQPRVHEPRPGRRRRTLCVAGVFGAAALLGAGVVVVPGIAAAAEHPAVVGSAPDERGAGVVPAGTVRVDAERTWELDHTPNQVLTGPLGTAAPGAVRFAYAGDSITARPGSWLRDLAADPAVHALGGYAHSGYRAGQVAALMPAVPGADVLVVELGTNDVNQDVPAAHTIAAINALVARDGAPHVLVVDTPPSDHTTSLWGVDRRTGNAEMNRDLASDARHHGWTVVDPFAAVRTADGAYTPGTTLDGIHPTTAANTAIARRLARAIVAAGHSATTAASAAGTTAAGA</sequence>
<dbReference type="RefSeq" id="WP_204606585.1">
    <property type="nucleotide sequence ID" value="NZ_BAAAJX010000005.1"/>
</dbReference>
<accession>A0ABN1ZBR2</accession>
<organism evidence="2 3">
    <name type="scientific">Curtobacterium herbarum</name>
    <dbReference type="NCBI Taxonomy" id="150122"/>
    <lineage>
        <taxon>Bacteria</taxon>
        <taxon>Bacillati</taxon>
        <taxon>Actinomycetota</taxon>
        <taxon>Actinomycetes</taxon>
        <taxon>Micrococcales</taxon>
        <taxon>Microbacteriaceae</taxon>
        <taxon>Curtobacterium</taxon>
    </lineage>
</organism>
<dbReference type="EMBL" id="BAAAJX010000005">
    <property type="protein sequence ID" value="GAA1493043.1"/>
    <property type="molecule type" value="Genomic_DNA"/>
</dbReference>
<dbReference type="Pfam" id="PF13472">
    <property type="entry name" value="Lipase_GDSL_2"/>
    <property type="match status" value="1"/>
</dbReference>
<dbReference type="CDD" id="cd00229">
    <property type="entry name" value="SGNH_hydrolase"/>
    <property type="match status" value="1"/>
</dbReference>
<dbReference type="SUPFAM" id="SSF52266">
    <property type="entry name" value="SGNH hydrolase"/>
    <property type="match status" value="1"/>
</dbReference>
<evidence type="ECO:0000313" key="2">
    <source>
        <dbReference type="EMBL" id="GAA1493043.1"/>
    </source>
</evidence>
<proteinExistence type="predicted"/>
<evidence type="ECO:0000259" key="1">
    <source>
        <dbReference type="Pfam" id="PF13472"/>
    </source>
</evidence>
<protein>
    <recommendedName>
        <fullName evidence="1">SGNH hydrolase-type esterase domain-containing protein</fullName>
    </recommendedName>
</protein>
<comment type="caution">
    <text evidence="2">The sequence shown here is derived from an EMBL/GenBank/DDBJ whole genome shotgun (WGS) entry which is preliminary data.</text>
</comment>
<feature type="domain" description="SGNH hydrolase-type esterase" evidence="1">
    <location>
        <begin position="108"/>
        <end position="262"/>
    </location>
</feature>
<gene>
    <name evidence="2" type="ORF">GCM10009627_13890</name>
</gene>
<dbReference type="InterPro" id="IPR013830">
    <property type="entry name" value="SGNH_hydro"/>
</dbReference>
<dbReference type="Proteomes" id="UP001501742">
    <property type="component" value="Unassembled WGS sequence"/>
</dbReference>
<dbReference type="InterPro" id="IPR051532">
    <property type="entry name" value="Ester_Hydrolysis_Enzymes"/>
</dbReference>
<dbReference type="PANTHER" id="PTHR30383:SF5">
    <property type="entry name" value="SGNH HYDROLASE-TYPE ESTERASE DOMAIN-CONTAINING PROTEIN"/>
    <property type="match status" value="1"/>
</dbReference>
<dbReference type="InterPro" id="IPR036514">
    <property type="entry name" value="SGNH_hydro_sf"/>
</dbReference>
<dbReference type="Gene3D" id="3.40.50.1110">
    <property type="entry name" value="SGNH hydrolase"/>
    <property type="match status" value="1"/>
</dbReference>